<reference evidence="1 2" key="1">
    <citation type="submission" date="2018-10" db="EMBL/GenBank/DDBJ databases">
        <title>Draft Genome Sequence of Anaerotignum sp. KCTC 15736.</title>
        <authorList>
            <person name="Choi S.H."/>
            <person name="Kim J.S."/>
            <person name="Kang S.W."/>
            <person name="Lee J.S."/>
            <person name="Park S.H."/>
        </authorList>
    </citation>
    <scope>NUCLEOTIDE SEQUENCE [LARGE SCALE GENOMIC DNA]</scope>
    <source>
        <strain evidence="1 2">KCTC 15736</strain>
    </source>
</reference>
<dbReference type="Proteomes" id="UP000287361">
    <property type="component" value="Unassembled WGS sequence"/>
</dbReference>
<sequence>MLPYYPIEDNGAFHWEIYSYSNKMIADYCNIPITKVKALPLDEWLIYRRDSFIFNCEQSEKGRRYLKNAYLMTQTKPDIKRLKEVFG</sequence>
<evidence type="ECO:0000313" key="1">
    <source>
        <dbReference type="EMBL" id="GCB29515.1"/>
    </source>
</evidence>
<dbReference type="EMBL" id="BHVZ01000002">
    <property type="protein sequence ID" value="GCB29515.1"/>
    <property type="molecule type" value="Genomic_DNA"/>
</dbReference>
<dbReference type="OrthoDB" id="2056368at2"/>
<name>A0A401LDQ8_9FIRM</name>
<keyword evidence="2" id="KW-1185">Reference proteome</keyword>
<comment type="caution">
    <text evidence="1">The sequence shown here is derived from an EMBL/GenBank/DDBJ whole genome shotgun (WGS) entry which is preliminary data.</text>
</comment>
<dbReference type="AlphaFoldDB" id="A0A401LDQ8"/>
<gene>
    <name evidence="1" type="ORF">KGMB03357_11760</name>
</gene>
<organism evidence="1 2">
    <name type="scientific">Anaerotignum faecicola</name>
    <dbReference type="NCBI Taxonomy" id="2358141"/>
    <lineage>
        <taxon>Bacteria</taxon>
        <taxon>Bacillati</taxon>
        <taxon>Bacillota</taxon>
        <taxon>Clostridia</taxon>
        <taxon>Lachnospirales</taxon>
        <taxon>Anaerotignaceae</taxon>
        <taxon>Anaerotignum</taxon>
    </lineage>
</organism>
<evidence type="ECO:0000313" key="2">
    <source>
        <dbReference type="Proteomes" id="UP000287361"/>
    </source>
</evidence>
<accession>A0A401LDQ8</accession>
<protein>
    <submittedName>
        <fullName evidence="1">Uncharacterized protein</fullName>
    </submittedName>
</protein>
<proteinExistence type="predicted"/>